<sequence>MSITRQRRAIERVVDGCVDRTRRCIGYGISAAADWRADQHTTQHSRLPLHHCCSCRFVCLFGASALNIHDTLSRAE</sequence>
<proteinExistence type="predicted"/>
<dbReference type="EMBL" id="JBJJXI010000107">
    <property type="protein sequence ID" value="KAL3392000.1"/>
    <property type="molecule type" value="Genomic_DNA"/>
</dbReference>
<evidence type="ECO:0000313" key="1">
    <source>
        <dbReference type="EMBL" id="KAL3392000.1"/>
    </source>
</evidence>
<comment type="caution">
    <text evidence="1">The sequence shown here is derived from an EMBL/GenBank/DDBJ whole genome shotgun (WGS) entry which is preliminary data.</text>
</comment>
<name>A0ABD2WGI3_9HYME</name>
<dbReference type="AlphaFoldDB" id="A0ABD2WGI3"/>
<dbReference type="Proteomes" id="UP001627154">
    <property type="component" value="Unassembled WGS sequence"/>
</dbReference>
<protein>
    <submittedName>
        <fullName evidence="1">Uncharacterized protein</fullName>
    </submittedName>
</protein>
<evidence type="ECO:0000313" key="2">
    <source>
        <dbReference type="Proteomes" id="UP001627154"/>
    </source>
</evidence>
<reference evidence="1 2" key="1">
    <citation type="journal article" date="2024" name="bioRxiv">
        <title>A reference genome for Trichogramma kaykai: A tiny desert-dwelling parasitoid wasp with competing sex-ratio distorters.</title>
        <authorList>
            <person name="Culotta J."/>
            <person name="Lindsey A.R."/>
        </authorList>
    </citation>
    <scope>NUCLEOTIDE SEQUENCE [LARGE SCALE GENOMIC DNA]</scope>
    <source>
        <strain evidence="1 2">KSX58</strain>
    </source>
</reference>
<keyword evidence="2" id="KW-1185">Reference proteome</keyword>
<organism evidence="1 2">
    <name type="scientific">Trichogramma kaykai</name>
    <dbReference type="NCBI Taxonomy" id="54128"/>
    <lineage>
        <taxon>Eukaryota</taxon>
        <taxon>Metazoa</taxon>
        <taxon>Ecdysozoa</taxon>
        <taxon>Arthropoda</taxon>
        <taxon>Hexapoda</taxon>
        <taxon>Insecta</taxon>
        <taxon>Pterygota</taxon>
        <taxon>Neoptera</taxon>
        <taxon>Endopterygota</taxon>
        <taxon>Hymenoptera</taxon>
        <taxon>Apocrita</taxon>
        <taxon>Proctotrupomorpha</taxon>
        <taxon>Chalcidoidea</taxon>
        <taxon>Trichogrammatidae</taxon>
        <taxon>Trichogramma</taxon>
    </lineage>
</organism>
<accession>A0ABD2WGI3</accession>
<gene>
    <name evidence="1" type="ORF">TKK_013330</name>
</gene>